<proteinExistence type="predicted"/>
<evidence type="ECO:0000313" key="1">
    <source>
        <dbReference type="EMBL" id="PHQ30689.1"/>
    </source>
</evidence>
<dbReference type="Proteomes" id="UP000229433">
    <property type="component" value="Unassembled WGS sequence"/>
</dbReference>
<name>A0A2G1VW88_9FLAO</name>
<evidence type="ECO:0000313" key="2">
    <source>
        <dbReference type="Proteomes" id="UP000229433"/>
    </source>
</evidence>
<keyword evidence="2" id="KW-1185">Reference proteome</keyword>
<dbReference type="RefSeq" id="WP_099644230.1">
    <property type="nucleotide sequence ID" value="NZ_KZ319287.1"/>
</dbReference>
<protein>
    <submittedName>
        <fullName evidence="1">Uncharacterized protein</fullName>
    </submittedName>
</protein>
<dbReference type="EMBL" id="NQXA01000001">
    <property type="protein sequence ID" value="PHQ30689.1"/>
    <property type="molecule type" value="Genomic_DNA"/>
</dbReference>
<sequence length="115" mass="13342">MKHISIIYRNDTGISFYWKSVPQEELKAQLVFRDTGFYFTLDQLKRFAYQTQDTRNQITCKDCPAPASCRSLLLKTPAETVDLAVSREELEGLQDLLDQTILKMETQQFMQTALN</sequence>
<gene>
    <name evidence="1" type="ORF">CJ305_00210</name>
</gene>
<comment type="caution">
    <text evidence="1">The sequence shown here is derived from an EMBL/GenBank/DDBJ whole genome shotgun (WGS) entry which is preliminary data.</text>
</comment>
<organism evidence="1 2">
    <name type="scientific">Leeuwenhoekiella nanhaiensis</name>
    <dbReference type="NCBI Taxonomy" id="1655491"/>
    <lineage>
        <taxon>Bacteria</taxon>
        <taxon>Pseudomonadati</taxon>
        <taxon>Bacteroidota</taxon>
        <taxon>Flavobacteriia</taxon>
        <taxon>Flavobacteriales</taxon>
        <taxon>Flavobacteriaceae</taxon>
        <taxon>Leeuwenhoekiella</taxon>
    </lineage>
</organism>
<dbReference type="AlphaFoldDB" id="A0A2G1VW88"/>
<accession>A0A2G1VW88</accession>
<reference evidence="1 2" key="1">
    <citation type="submission" date="2017-08" db="EMBL/GenBank/DDBJ databases">
        <title>The whole genome shortgun sequences of strain Leeuwenhoekiella nanhaiensis G18 from the South China Sea.</title>
        <authorList>
            <person name="Liu Q."/>
        </authorList>
    </citation>
    <scope>NUCLEOTIDE SEQUENCE [LARGE SCALE GENOMIC DNA]</scope>
    <source>
        <strain evidence="1 2">G18</strain>
    </source>
</reference>
<dbReference type="OrthoDB" id="1354274at2"/>